<dbReference type="PANTHER" id="PTHR21600:SF40">
    <property type="entry name" value="PSEUDOURIDYLATE SYNTHASE RPUSD2"/>
    <property type="match status" value="1"/>
</dbReference>
<dbReference type="InterPro" id="IPR006145">
    <property type="entry name" value="PsdUridine_synth_RsuA/RluA"/>
</dbReference>
<feature type="domain" description="Pseudouridine synthase RsuA/RluA-like" evidence="1">
    <location>
        <begin position="136"/>
        <end position="281"/>
    </location>
</feature>
<dbReference type="Proteomes" id="UP000094455">
    <property type="component" value="Unassembled WGS sequence"/>
</dbReference>
<dbReference type="Gene3D" id="3.30.2350.10">
    <property type="entry name" value="Pseudouridine synthase"/>
    <property type="match status" value="1"/>
</dbReference>
<dbReference type="EMBL" id="KV454002">
    <property type="protein sequence ID" value="ODQ48005.1"/>
    <property type="molecule type" value="Genomic_DNA"/>
</dbReference>
<dbReference type="GeneID" id="30180758"/>
<dbReference type="AlphaFoldDB" id="A0A1E3NPL7"/>
<reference evidence="2 3" key="1">
    <citation type="journal article" date="2016" name="Proc. Natl. Acad. Sci. U.S.A.">
        <title>Comparative genomics of biotechnologically important yeasts.</title>
        <authorList>
            <person name="Riley R."/>
            <person name="Haridas S."/>
            <person name="Wolfe K.H."/>
            <person name="Lopes M.R."/>
            <person name="Hittinger C.T."/>
            <person name="Goeker M."/>
            <person name="Salamov A.A."/>
            <person name="Wisecaver J.H."/>
            <person name="Long T.M."/>
            <person name="Calvey C.H."/>
            <person name="Aerts A.L."/>
            <person name="Barry K.W."/>
            <person name="Choi C."/>
            <person name="Clum A."/>
            <person name="Coughlan A.Y."/>
            <person name="Deshpande S."/>
            <person name="Douglass A.P."/>
            <person name="Hanson S.J."/>
            <person name="Klenk H.-P."/>
            <person name="LaButti K.M."/>
            <person name="Lapidus A."/>
            <person name="Lindquist E.A."/>
            <person name="Lipzen A.M."/>
            <person name="Meier-Kolthoff J.P."/>
            <person name="Ohm R.A."/>
            <person name="Otillar R.P."/>
            <person name="Pangilinan J.L."/>
            <person name="Peng Y."/>
            <person name="Rokas A."/>
            <person name="Rosa C.A."/>
            <person name="Scheuner C."/>
            <person name="Sibirny A.A."/>
            <person name="Slot J.C."/>
            <person name="Stielow J.B."/>
            <person name="Sun H."/>
            <person name="Kurtzman C.P."/>
            <person name="Blackwell M."/>
            <person name="Grigoriev I.V."/>
            <person name="Jeffries T.W."/>
        </authorList>
    </citation>
    <scope>NUCLEOTIDE SEQUENCE [LARGE SCALE GENOMIC DNA]</scope>
    <source>
        <strain evidence="2 3">NRRL Y-2026</strain>
    </source>
</reference>
<dbReference type="Pfam" id="PF00849">
    <property type="entry name" value="PseudoU_synth_2"/>
    <property type="match status" value="1"/>
</dbReference>
<evidence type="ECO:0000259" key="1">
    <source>
        <dbReference type="Pfam" id="PF00849"/>
    </source>
</evidence>
<dbReference type="InterPro" id="IPR050188">
    <property type="entry name" value="RluA_PseudoU_synthase"/>
</dbReference>
<organism evidence="2 3">
    <name type="scientific">Pichia membranifaciens NRRL Y-2026</name>
    <dbReference type="NCBI Taxonomy" id="763406"/>
    <lineage>
        <taxon>Eukaryota</taxon>
        <taxon>Fungi</taxon>
        <taxon>Dikarya</taxon>
        <taxon>Ascomycota</taxon>
        <taxon>Saccharomycotina</taxon>
        <taxon>Pichiomycetes</taxon>
        <taxon>Pichiales</taxon>
        <taxon>Pichiaceae</taxon>
        <taxon>Pichia</taxon>
    </lineage>
</organism>
<accession>A0A1E3NPL7</accession>
<gene>
    <name evidence="2" type="ORF">PICMEDRAFT_72004</name>
</gene>
<dbReference type="GO" id="GO:0003723">
    <property type="term" value="F:RNA binding"/>
    <property type="evidence" value="ECO:0007669"/>
    <property type="project" value="InterPro"/>
</dbReference>
<dbReference type="PANTHER" id="PTHR21600">
    <property type="entry name" value="MITOCHONDRIAL RNA PSEUDOURIDINE SYNTHASE"/>
    <property type="match status" value="1"/>
</dbReference>
<protein>
    <recommendedName>
        <fullName evidence="1">Pseudouridine synthase RsuA/RluA-like domain-containing protein</fullName>
    </recommendedName>
</protein>
<evidence type="ECO:0000313" key="2">
    <source>
        <dbReference type="EMBL" id="ODQ48005.1"/>
    </source>
</evidence>
<dbReference type="GO" id="GO:0000455">
    <property type="term" value="P:enzyme-directed rRNA pseudouridine synthesis"/>
    <property type="evidence" value="ECO:0007669"/>
    <property type="project" value="TreeGrafter"/>
</dbReference>
<sequence>MFGTLFTQAFSTYTLPVIVHNVSPINSPLPYFRLHIIRSNPSVKRSLLDILNSKPYRFGFTKDQLKHLLQKDLVQVWVSSVRVKITIPPHDNDFFDRIMKAPLSPYSVITYNQHIHETPVPTPERLKILSSTNSSLLAINKPPGIPVHGVQKYFYNTIQSMLAEQLACKQVTLYPLHRLDRLTSGVLLWATNPTTVSKFKNRNAWCRKKIYLARVKGRLPNFSTTCTDDLVYLYPTRHMVRVFQGSITSFKEVCYDEKRDESVICAFLNTGFPHQIRIHLRNLGCPIIDDPLYSKTGKYKEITRSRNDVTDAYWDEVIQRSKEIQSKKRSVDSASCSICNAPKYHVPKTNEHGDYAICLHAWRYEYKGVPGGPYAGERHSYETPIPSWAIPIGTNEEFVKGIIVYHTTSV</sequence>
<dbReference type="InterPro" id="IPR020103">
    <property type="entry name" value="PsdUridine_synth_cat_dom_sf"/>
</dbReference>
<proteinExistence type="predicted"/>
<keyword evidence="3" id="KW-1185">Reference proteome</keyword>
<dbReference type="OrthoDB" id="424794at2759"/>
<dbReference type="GO" id="GO:0009982">
    <property type="term" value="F:pseudouridine synthase activity"/>
    <property type="evidence" value="ECO:0007669"/>
    <property type="project" value="InterPro"/>
</dbReference>
<dbReference type="SUPFAM" id="SSF55120">
    <property type="entry name" value="Pseudouridine synthase"/>
    <property type="match status" value="1"/>
</dbReference>
<dbReference type="RefSeq" id="XP_019019118.1">
    <property type="nucleotide sequence ID" value="XM_019164071.1"/>
</dbReference>
<dbReference type="STRING" id="763406.A0A1E3NPL7"/>
<name>A0A1E3NPL7_9ASCO</name>
<evidence type="ECO:0000313" key="3">
    <source>
        <dbReference type="Proteomes" id="UP000094455"/>
    </source>
</evidence>